<comment type="caution">
    <text evidence="1">The sequence shown here is derived from an EMBL/GenBank/DDBJ whole genome shotgun (WGS) entry which is preliminary data.</text>
</comment>
<dbReference type="RefSeq" id="WP_154128221.1">
    <property type="nucleotide sequence ID" value="NZ_CP136966.1"/>
</dbReference>
<name>A0A9Q4MHV8_XYLFS</name>
<accession>A0A9Q4MHV8</accession>
<evidence type="ECO:0000313" key="1">
    <source>
        <dbReference type="EMBL" id="MRU22912.1"/>
    </source>
</evidence>
<reference evidence="1" key="2">
    <citation type="journal article" date="2020" name="Appl. Environ. Microbiol.">
        <title>Multiple intercontinental introductions associated with the emergence of a plant pathogen in Europe.</title>
        <authorList>
            <person name="Landa B.B."/>
            <person name="Castillo A.I."/>
            <person name="Giampetruzzi A."/>
            <person name="Kahn A."/>
            <person name="Roman-Ecija M."/>
            <person name="Velasco-Amo M.P."/>
            <person name="Navas-Cortes J.A."/>
            <person name="Marco-Noales E."/>
            <person name="Barbe S."/>
            <person name="Moralejo E."/>
            <person name="Coletta-Filho H.D."/>
            <person name="Saldarelli P."/>
            <person name="Saponari M."/>
            <person name="Almeida R.P.P."/>
        </authorList>
    </citation>
    <scope>NUCLEOTIDE SEQUENCE</scope>
    <source>
        <strain evidence="1">XYL1981</strain>
    </source>
</reference>
<sequence>MNEEKEFVVVLGVNSVTGLFLTESLWEADGRWGEHPFWISTHLGVESNFLLLNLERTTDTKTYTLCVRIPHSSVVCVVEIAKGALPFAFVKVKN</sequence>
<dbReference type="EMBL" id="VDCJ01000319">
    <property type="protein sequence ID" value="MRU22912.1"/>
    <property type="molecule type" value="Genomic_DNA"/>
</dbReference>
<organism evidence="1 2">
    <name type="scientific">Xylella fastidiosa subsp. multiplex</name>
    <dbReference type="NCBI Taxonomy" id="644357"/>
    <lineage>
        <taxon>Bacteria</taxon>
        <taxon>Pseudomonadati</taxon>
        <taxon>Pseudomonadota</taxon>
        <taxon>Gammaproteobacteria</taxon>
        <taxon>Lysobacterales</taxon>
        <taxon>Lysobacteraceae</taxon>
        <taxon>Xylella</taxon>
    </lineage>
</organism>
<dbReference type="Proteomes" id="UP000474061">
    <property type="component" value="Unassembled WGS sequence"/>
</dbReference>
<proteinExistence type="predicted"/>
<dbReference type="AlphaFoldDB" id="A0A9Q4MHV8"/>
<gene>
    <name evidence="1" type="ORF">FG476_02055</name>
</gene>
<protein>
    <submittedName>
        <fullName evidence="1">Uncharacterized protein</fullName>
    </submittedName>
</protein>
<evidence type="ECO:0000313" key="2">
    <source>
        <dbReference type="Proteomes" id="UP000474061"/>
    </source>
</evidence>
<reference evidence="1" key="1">
    <citation type="submission" date="2019-05" db="EMBL/GenBank/DDBJ databases">
        <authorList>
            <person name="Castillo A."/>
            <person name="Giampetruzzi A."/>
            <person name="Landa B."/>
            <person name="Saponari M."/>
            <person name="Almeida R.P.P."/>
            <person name="Moralejo E."/>
            <person name="Marco-Noales E."/>
            <person name="Velasco-Amo M.P."/>
            <person name="Roman-Ecija M."/>
            <person name="Navarro I."/>
            <person name="Monterde A."/>
            <person name="Barbe S."/>
        </authorList>
    </citation>
    <scope>NUCLEOTIDE SEQUENCE</scope>
    <source>
        <strain evidence="1">XYL1981</strain>
    </source>
</reference>